<feature type="signal peptide" evidence="6">
    <location>
        <begin position="1"/>
        <end position="22"/>
    </location>
</feature>
<keyword evidence="3" id="KW-0964">Secreted</keyword>
<keyword evidence="6" id="KW-0732">Signal</keyword>
<evidence type="ECO:0000256" key="6">
    <source>
        <dbReference type="SAM" id="SignalP"/>
    </source>
</evidence>
<proteinExistence type="inferred from homology"/>
<dbReference type="InterPro" id="IPR013818">
    <property type="entry name" value="Lipase"/>
</dbReference>
<dbReference type="InterPro" id="IPR029058">
    <property type="entry name" value="AB_hydrolase_fold"/>
</dbReference>
<dbReference type="Gene3D" id="3.40.50.1820">
    <property type="entry name" value="alpha/beta hydrolase"/>
    <property type="match status" value="1"/>
</dbReference>
<evidence type="ECO:0000256" key="4">
    <source>
        <dbReference type="ARBA" id="ARBA00023157"/>
    </source>
</evidence>
<evidence type="ECO:0000256" key="1">
    <source>
        <dbReference type="ARBA" id="ARBA00004613"/>
    </source>
</evidence>
<dbReference type="InterPro" id="IPR033906">
    <property type="entry name" value="Lipase_N"/>
</dbReference>
<dbReference type="InterPro" id="IPR002331">
    <property type="entry name" value="Lipase_panc"/>
</dbReference>
<dbReference type="PANTHER" id="PTHR11610">
    <property type="entry name" value="LIPASE"/>
    <property type="match status" value="1"/>
</dbReference>
<dbReference type="CDD" id="cd00707">
    <property type="entry name" value="Pancreat_lipase_like"/>
    <property type="match status" value="1"/>
</dbReference>
<keyword evidence="4" id="KW-1015">Disulfide bond</keyword>
<dbReference type="PRINTS" id="PR00823">
    <property type="entry name" value="PANCLIPASE"/>
</dbReference>
<feature type="chain" id="PRO_5047000998" evidence="6">
    <location>
        <begin position="23"/>
        <end position="514"/>
    </location>
</feature>
<comment type="subcellular location">
    <subcellularLocation>
        <location evidence="1">Secreted</location>
    </subcellularLocation>
</comment>
<dbReference type="SUPFAM" id="SSF53474">
    <property type="entry name" value="alpha/beta-Hydrolases"/>
    <property type="match status" value="1"/>
</dbReference>
<protein>
    <submittedName>
        <fullName evidence="9">Pancreatic triacylglycerol lipase-like isoform X1</fullName>
    </submittedName>
</protein>
<evidence type="ECO:0000259" key="7">
    <source>
        <dbReference type="Pfam" id="PF00151"/>
    </source>
</evidence>
<reference evidence="9" key="1">
    <citation type="submission" date="2025-08" db="UniProtKB">
        <authorList>
            <consortium name="RefSeq"/>
        </authorList>
    </citation>
    <scope>IDENTIFICATION</scope>
    <source>
        <tissue evidence="9">Muscle</tissue>
    </source>
</reference>
<dbReference type="InterPro" id="IPR000734">
    <property type="entry name" value="TAG_lipase"/>
</dbReference>
<gene>
    <name evidence="9" type="primary">LOC106469535</name>
</gene>
<feature type="domain" description="Lipase" evidence="7">
    <location>
        <begin position="38"/>
        <end position="361"/>
    </location>
</feature>
<dbReference type="PANTHER" id="PTHR11610:SF185">
    <property type="entry name" value="LD47264P"/>
    <property type="match status" value="1"/>
</dbReference>
<evidence type="ECO:0000313" key="9">
    <source>
        <dbReference type="RefSeq" id="XP_013785488.1"/>
    </source>
</evidence>
<accession>A0ABM1BND1</accession>
<evidence type="ECO:0000256" key="5">
    <source>
        <dbReference type="RuleBase" id="RU004262"/>
    </source>
</evidence>
<dbReference type="PRINTS" id="PR00821">
    <property type="entry name" value="TAGLIPASE"/>
</dbReference>
<dbReference type="GeneID" id="106469535"/>
<dbReference type="PIRSF" id="PIRSF000865">
    <property type="entry name" value="Lipoprotein_lipase_LIPH"/>
    <property type="match status" value="1"/>
</dbReference>
<dbReference type="Pfam" id="PF00151">
    <property type="entry name" value="Lipase"/>
    <property type="match status" value="1"/>
</dbReference>
<dbReference type="RefSeq" id="XP_013785488.1">
    <property type="nucleotide sequence ID" value="XM_013930034.2"/>
</dbReference>
<evidence type="ECO:0000313" key="8">
    <source>
        <dbReference type="Proteomes" id="UP000694941"/>
    </source>
</evidence>
<sequence length="514" mass="57654">MLFKTLNVSSVLLLLTLLQVEAQDSEKQEENEDDVLKRCYGKIGCFSIGEPFLSLYRPVNLFPYPPDSLNVNFLLTTRKNPNYFQRLTTDEISKSGFDPTKPVKILVHDYLEDVNHDWMLQMIRELLTYDDYNIISLDWSRGATSPYTQAVANARMVGAILAEFLTFLQEKQSVPPSNMHIIGLGVGAHIAGYTGEKVPGLGRITGLDPAGPYFQKTDPKVHLDPSDAEFVDVIHTNDERIVVNGRVIDKLEPSGHIDFYPNGGRKPHGCSNTIGESHSSGHYGDCDAVPSWQLFTESINTDCPFYGYVCDSYHNFTAGRCTDGCGNGSLCASLGFKADNWQQYKKTESVKMYLSVGKSIPACRYHYHVKAEIAERKKTDKDDDSSKLGPLRGLMFLRLTGSKKQTQPLQATRKPVDFTPEKAVEFLLSSKDLGSIIRLDVEWRPLQVPSYDYTFDSFNKQDGYNSKPPALPIERFEVNNLESGIRELFCPVGEPVLYANEVKYLYKGGTCAQP</sequence>
<dbReference type="Proteomes" id="UP000694941">
    <property type="component" value="Unplaced"/>
</dbReference>
<organism evidence="8 9">
    <name type="scientific">Limulus polyphemus</name>
    <name type="common">Atlantic horseshoe crab</name>
    <dbReference type="NCBI Taxonomy" id="6850"/>
    <lineage>
        <taxon>Eukaryota</taxon>
        <taxon>Metazoa</taxon>
        <taxon>Ecdysozoa</taxon>
        <taxon>Arthropoda</taxon>
        <taxon>Chelicerata</taxon>
        <taxon>Merostomata</taxon>
        <taxon>Xiphosura</taxon>
        <taxon>Limulidae</taxon>
        <taxon>Limulus</taxon>
    </lineage>
</organism>
<evidence type="ECO:0000256" key="3">
    <source>
        <dbReference type="ARBA" id="ARBA00022525"/>
    </source>
</evidence>
<name>A0ABM1BND1_LIMPO</name>
<keyword evidence="8" id="KW-1185">Reference proteome</keyword>
<comment type="similarity">
    <text evidence="2 5">Belongs to the AB hydrolase superfamily. Lipase family.</text>
</comment>
<evidence type="ECO:0000256" key="2">
    <source>
        <dbReference type="ARBA" id="ARBA00010701"/>
    </source>
</evidence>
<dbReference type="InterPro" id="IPR016272">
    <property type="entry name" value="Lipase_LIPH"/>
</dbReference>